<proteinExistence type="predicted"/>
<accession>A0AA37Q822</accession>
<comment type="caution">
    <text evidence="1">The sequence shown here is derived from an EMBL/GenBank/DDBJ whole genome shotgun (WGS) entry which is preliminary data.</text>
</comment>
<name>A0AA37Q822_9BACT</name>
<sequence length="96" mass="10494">MAMGCPHQFRPRAPSRTYVVFRANPATWEPRDGTTLGTVTAPSWAAARQVAHGSVWAQRGSPAALLRVRVASRRGTRMLLKALAADGARQLRADRE</sequence>
<dbReference type="EMBL" id="BRXS01000008">
    <property type="protein sequence ID" value="GLC28295.1"/>
    <property type="molecule type" value="Genomic_DNA"/>
</dbReference>
<evidence type="ECO:0000313" key="1">
    <source>
        <dbReference type="EMBL" id="GLC28295.1"/>
    </source>
</evidence>
<dbReference type="AlphaFoldDB" id="A0AA37Q822"/>
<dbReference type="Proteomes" id="UP001161325">
    <property type="component" value="Unassembled WGS sequence"/>
</dbReference>
<reference evidence="1" key="1">
    <citation type="submission" date="2022-08" db="EMBL/GenBank/DDBJ databases">
        <title>Draft genome sequencing of Roseisolibacter agri AW1220.</title>
        <authorList>
            <person name="Tobiishi Y."/>
            <person name="Tonouchi A."/>
        </authorList>
    </citation>
    <scope>NUCLEOTIDE SEQUENCE</scope>
    <source>
        <strain evidence="1">AW1220</strain>
    </source>
</reference>
<evidence type="ECO:0000313" key="2">
    <source>
        <dbReference type="Proteomes" id="UP001161325"/>
    </source>
</evidence>
<keyword evidence="2" id="KW-1185">Reference proteome</keyword>
<gene>
    <name evidence="1" type="ORF">rosag_48080</name>
</gene>
<protein>
    <submittedName>
        <fullName evidence="1">Uncharacterized protein</fullName>
    </submittedName>
</protein>
<organism evidence="1 2">
    <name type="scientific">Roseisolibacter agri</name>
    <dbReference type="NCBI Taxonomy" id="2014610"/>
    <lineage>
        <taxon>Bacteria</taxon>
        <taxon>Pseudomonadati</taxon>
        <taxon>Gemmatimonadota</taxon>
        <taxon>Gemmatimonadia</taxon>
        <taxon>Gemmatimonadales</taxon>
        <taxon>Gemmatimonadaceae</taxon>
        <taxon>Roseisolibacter</taxon>
    </lineage>
</organism>